<dbReference type="Gene3D" id="2.20.70.10">
    <property type="match status" value="1"/>
</dbReference>
<dbReference type="SUPFAM" id="SSF54928">
    <property type="entry name" value="RNA-binding domain, RBD"/>
    <property type="match status" value="2"/>
</dbReference>
<dbReference type="Gene3D" id="3.30.70.330">
    <property type="match status" value="2"/>
</dbReference>
<comment type="caution">
    <text evidence="7">The sequence shown here is derived from an EMBL/GenBank/DDBJ whole genome shotgun (WGS) entry which is preliminary data.</text>
</comment>
<dbReference type="Proteomes" id="UP001497480">
    <property type="component" value="Unassembled WGS sequence"/>
</dbReference>
<feature type="region of interest" description="Disordered" evidence="4">
    <location>
        <begin position="266"/>
        <end position="317"/>
    </location>
</feature>
<evidence type="ECO:0000256" key="4">
    <source>
        <dbReference type="SAM" id="MobiDB-lite"/>
    </source>
</evidence>
<dbReference type="Pfam" id="PF00397">
    <property type="entry name" value="WW"/>
    <property type="match status" value="1"/>
</dbReference>
<protein>
    <recommendedName>
        <fullName evidence="9">Flowering time control protein FCA</fullName>
    </recommendedName>
</protein>
<evidence type="ECO:0000259" key="6">
    <source>
        <dbReference type="PROSITE" id="PS50102"/>
    </source>
</evidence>
<evidence type="ECO:0000256" key="1">
    <source>
        <dbReference type="ARBA" id="ARBA00022737"/>
    </source>
</evidence>
<dbReference type="SMART" id="SM00360">
    <property type="entry name" value="RRM"/>
    <property type="match status" value="2"/>
</dbReference>
<feature type="domain" description="WW" evidence="5">
    <location>
        <begin position="423"/>
        <end position="450"/>
    </location>
</feature>
<feature type="compositionally biased region" description="Pro residues" evidence="4">
    <location>
        <begin position="306"/>
        <end position="316"/>
    </location>
</feature>
<dbReference type="InterPro" id="IPR035979">
    <property type="entry name" value="RBD_domain_sf"/>
</dbReference>
<dbReference type="AlphaFoldDB" id="A0AAV1WP15"/>
<feature type="compositionally biased region" description="Polar residues" evidence="4">
    <location>
        <begin position="496"/>
        <end position="507"/>
    </location>
</feature>
<dbReference type="InterPro" id="IPR001202">
    <property type="entry name" value="WW_dom"/>
</dbReference>
<evidence type="ECO:0008006" key="9">
    <source>
        <dbReference type="Google" id="ProtNLM"/>
    </source>
</evidence>
<keyword evidence="8" id="KW-1185">Reference proteome</keyword>
<feature type="compositionally biased region" description="Low complexity" evidence="4">
    <location>
        <begin position="18"/>
        <end position="31"/>
    </location>
</feature>
<evidence type="ECO:0000256" key="3">
    <source>
        <dbReference type="PROSITE-ProRule" id="PRU00176"/>
    </source>
</evidence>
<dbReference type="PROSITE" id="PS01159">
    <property type="entry name" value="WW_DOMAIN_1"/>
    <property type="match status" value="1"/>
</dbReference>
<feature type="compositionally biased region" description="Basic and acidic residues" evidence="4">
    <location>
        <begin position="455"/>
        <end position="469"/>
    </location>
</feature>
<keyword evidence="1" id="KW-0677">Repeat</keyword>
<feature type="region of interest" description="Disordered" evidence="4">
    <location>
        <begin position="455"/>
        <end position="507"/>
    </location>
</feature>
<evidence type="ECO:0000313" key="7">
    <source>
        <dbReference type="EMBL" id="CAL0311160.1"/>
    </source>
</evidence>
<accession>A0AAV1WP15</accession>
<evidence type="ECO:0000256" key="2">
    <source>
        <dbReference type="ARBA" id="ARBA00022884"/>
    </source>
</evidence>
<keyword evidence="2 3" id="KW-0694">RNA-binding</keyword>
<feature type="compositionally biased region" description="Polar residues" evidence="4">
    <location>
        <begin position="470"/>
        <end position="488"/>
    </location>
</feature>
<feature type="region of interest" description="Disordered" evidence="4">
    <location>
        <begin position="1"/>
        <end position="74"/>
    </location>
</feature>
<feature type="compositionally biased region" description="Basic residues" evidence="4">
    <location>
        <begin position="1"/>
        <end position="17"/>
    </location>
</feature>
<sequence>MNNNNHHHHHHHQHPHPFNHGSGCNNNNNNNVFPIPNPYYDHHHQQQQQHVNHFNNNHSMPPRPFRKRGWHQGDQVDGCSHVKVYVAPVPRTSTEADVRLVFEVHGTIIEVVLLKDKSTGARQGSCLVKYATLDEADRAIKALNNQYTFPGEATPVVVRYADRERERLGVQRNLEMKGRLKEVMVHKVYVGHINKEASKKDFEDIFSPYGHVEEVFIPYLRGYAFVKYSSREMASAAIEGLNGKFTMRGCDTPLIVRFADPIKPKTGESRDKYLPGNANFGPSSQEPAAWPQPNFGNSNIGRSIPPTGPHHPPIPHPQVTSQMQNWERGAAVVQHPFPFQQVHSQMVSMPLQPIQAPNVSSQPFSTEVQRQSHLVDSTAQNMEQKLNSQLHTQTGSNSDKVVDSIQPIVPINFPDEVFPDCDWSEHYCPDGHKYYYNCVTCESRWEKPEENVLCEKESQKPQGQEDHSGLRSQLASSSPQQVAQSHQDINNDLKQTETSNVEQVKEE</sequence>
<reference evidence="7 8" key="1">
    <citation type="submission" date="2024-03" db="EMBL/GenBank/DDBJ databases">
        <authorList>
            <person name="Martinez-Hernandez J."/>
        </authorList>
    </citation>
    <scope>NUCLEOTIDE SEQUENCE [LARGE SCALE GENOMIC DNA]</scope>
</reference>
<dbReference type="SUPFAM" id="SSF51045">
    <property type="entry name" value="WW domain"/>
    <property type="match status" value="1"/>
</dbReference>
<proteinExistence type="predicted"/>
<name>A0AAV1WP15_LUPLU</name>
<dbReference type="InterPro" id="IPR036020">
    <property type="entry name" value="WW_dom_sf"/>
</dbReference>
<feature type="domain" description="RRM" evidence="6">
    <location>
        <begin position="186"/>
        <end position="261"/>
    </location>
</feature>
<dbReference type="InterPro" id="IPR012677">
    <property type="entry name" value="Nucleotide-bd_a/b_plait_sf"/>
</dbReference>
<dbReference type="Pfam" id="PF00076">
    <property type="entry name" value="RRM_1"/>
    <property type="match status" value="2"/>
</dbReference>
<gene>
    <name evidence="7" type="ORF">LLUT_LOCUS12220</name>
</gene>
<dbReference type="PANTHER" id="PTHR24012">
    <property type="entry name" value="RNA BINDING PROTEIN"/>
    <property type="match status" value="1"/>
</dbReference>
<feature type="domain" description="RRM" evidence="6">
    <location>
        <begin position="82"/>
        <end position="163"/>
    </location>
</feature>
<dbReference type="PROSITE" id="PS50102">
    <property type="entry name" value="RRM"/>
    <property type="match status" value="2"/>
</dbReference>
<dbReference type="GO" id="GO:0003723">
    <property type="term" value="F:RNA binding"/>
    <property type="evidence" value="ECO:0007669"/>
    <property type="project" value="UniProtKB-UniRule"/>
</dbReference>
<organism evidence="7 8">
    <name type="scientific">Lupinus luteus</name>
    <name type="common">European yellow lupine</name>
    <dbReference type="NCBI Taxonomy" id="3873"/>
    <lineage>
        <taxon>Eukaryota</taxon>
        <taxon>Viridiplantae</taxon>
        <taxon>Streptophyta</taxon>
        <taxon>Embryophyta</taxon>
        <taxon>Tracheophyta</taxon>
        <taxon>Spermatophyta</taxon>
        <taxon>Magnoliopsida</taxon>
        <taxon>eudicotyledons</taxon>
        <taxon>Gunneridae</taxon>
        <taxon>Pentapetalae</taxon>
        <taxon>rosids</taxon>
        <taxon>fabids</taxon>
        <taxon>Fabales</taxon>
        <taxon>Fabaceae</taxon>
        <taxon>Papilionoideae</taxon>
        <taxon>50 kb inversion clade</taxon>
        <taxon>genistoids sensu lato</taxon>
        <taxon>core genistoids</taxon>
        <taxon>Genisteae</taxon>
        <taxon>Lupinus</taxon>
    </lineage>
</organism>
<feature type="compositionally biased region" description="Low complexity" evidence="4">
    <location>
        <begin position="46"/>
        <end position="58"/>
    </location>
</feature>
<evidence type="ECO:0000259" key="5">
    <source>
        <dbReference type="PROSITE" id="PS50020"/>
    </source>
</evidence>
<dbReference type="EMBL" id="CAXHTB010000008">
    <property type="protein sequence ID" value="CAL0311160.1"/>
    <property type="molecule type" value="Genomic_DNA"/>
</dbReference>
<dbReference type="SMART" id="SM00456">
    <property type="entry name" value="WW"/>
    <property type="match status" value="1"/>
</dbReference>
<evidence type="ECO:0000313" key="8">
    <source>
        <dbReference type="Proteomes" id="UP001497480"/>
    </source>
</evidence>
<dbReference type="InterPro" id="IPR000504">
    <property type="entry name" value="RRM_dom"/>
</dbReference>
<dbReference type="CDD" id="cd00201">
    <property type="entry name" value="WW"/>
    <property type="match status" value="1"/>
</dbReference>
<dbReference type="PROSITE" id="PS50020">
    <property type="entry name" value="WW_DOMAIN_2"/>
    <property type="match status" value="1"/>
</dbReference>